<dbReference type="Gene3D" id="1.10.10.830">
    <property type="entry name" value="Ile-tRNA synthetase CP2 domain-like"/>
    <property type="match status" value="1"/>
</dbReference>
<dbReference type="FunFam" id="3.40.50.620:FF:000111">
    <property type="entry name" value="Mitochondrial isoleucyl-tRNA synthetase"/>
    <property type="match status" value="1"/>
</dbReference>
<dbReference type="OMA" id="HCWRCKT"/>
<dbReference type="InParanoid" id="D7G2J1"/>
<dbReference type="GO" id="GO:0005739">
    <property type="term" value="C:mitochondrion"/>
    <property type="evidence" value="ECO:0007669"/>
    <property type="project" value="UniProtKB-SubCell"/>
</dbReference>
<dbReference type="AlphaFoldDB" id="D7G2J1"/>
<keyword evidence="5 11" id="KW-0547">Nucleotide-binding</keyword>
<dbReference type="FunFam" id="1.10.730.20:FF:000001">
    <property type="entry name" value="Isoleucine--tRNA ligase"/>
    <property type="match status" value="1"/>
</dbReference>
<evidence type="ECO:0000256" key="5">
    <source>
        <dbReference type="ARBA" id="ARBA00022741"/>
    </source>
</evidence>
<dbReference type="CDD" id="cd07960">
    <property type="entry name" value="Anticodon_Ia_Ile_BEm"/>
    <property type="match status" value="1"/>
</dbReference>
<dbReference type="HAMAP" id="MF_02002">
    <property type="entry name" value="Ile_tRNA_synth_type1"/>
    <property type="match status" value="1"/>
</dbReference>
<dbReference type="InterPro" id="IPR009008">
    <property type="entry name" value="Val/Leu/Ile-tRNA-synth_edit"/>
</dbReference>
<dbReference type="SUPFAM" id="SSF50677">
    <property type="entry name" value="ValRS/IleRS/LeuRS editing domain"/>
    <property type="match status" value="1"/>
</dbReference>
<name>D7G2J1_ECTSI</name>
<dbReference type="InterPro" id="IPR050081">
    <property type="entry name" value="Ile-tRNA_ligase"/>
</dbReference>
<keyword evidence="6 11" id="KW-0067">ATP-binding</keyword>
<keyword evidence="16" id="KW-1185">Reference proteome</keyword>
<dbReference type="SUPFAM" id="SSF47323">
    <property type="entry name" value="Anticodon-binding domain of a subclass of class I aminoacyl-tRNA synthetases"/>
    <property type="match status" value="1"/>
</dbReference>
<keyword evidence="4 11" id="KW-0436">Ligase</keyword>
<comment type="similarity">
    <text evidence="2 11">Belongs to the class-I aminoacyl-tRNA synthetase family.</text>
</comment>
<keyword evidence="8 11" id="KW-0030">Aminoacyl-tRNA synthetase</keyword>
<evidence type="ECO:0000313" key="16">
    <source>
        <dbReference type="Proteomes" id="UP000002630"/>
    </source>
</evidence>
<dbReference type="Gene3D" id="3.90.740.10">
    <property type="entry name" value="Valyl/Leucyl/Isoleucyl-tRNA synthetase, editing domain"/>
    <property type="match status" value="1"/>
</dbReference>
<feature type="region of interest" description="Disordered" evidence="12">
    <location>
        <begin position="54"/>
        <end position="73"/>
    </location>
</feature>
<dbReference type="SUPFAM" id="SSF52374">
    <property type="entry name" value="Nucleotidylyl transferase"/>
    <property type="match status" value="1"/>
</dbReference>
<dbReference type="InterPro" id="IPR013155">
    <property type="entry name" value="M/V/L/I-tRNA-synth_anticd-bd"/>
</dbReference>
<comment type="subcellular location">
    <subcellularLocation>
        <location evidence="1">Mitochondrion</location>
    </subcellularLocation>
</comment>
<dbReference type="InterPro" id="IPR002300">
    <property type="entry name" value="aa-tRNA-synth_Ia"/>
</dbReference>
<dbReference type="GO" id="GO:0032543">
    <property type="term" value="P:mitochondrial translation"/>
    <property type="evidence" value="ECO:0007669"/>
    <property type="project" value="TreeGrafter"/>
</dbReference>
<feature type="domain" description="Methionyl/Valyl/Leucyl/Isoleucyl-tRNA synthetase anticodon-binding" evidence="14">
    <location>
        <begin position="775"/>
        <end position="928"/>
    </location>
</feature>
<dbReference type="InterPro" id="IPR023585">
    <property type="entry name" value="Ile-tRNA-ligase_type1"/>
</dbReference>
<feature type="domain" description="Aminoacyl-tRNA synthetase class Ia" evidence="13">
    <location>
        <begin position="102"/>
        <end position="728"/>
    </location>
</feature>
<evidence type="ECO:0000256" key="6">
    <source>
        <dbReference type="ARBA" id="ARBA00022840"/>
    </source>
</evidence>
<evidence type="ECO:0000256" key="1">
    <source>
        <dbReference type="ARBA" id="ARBA00004173"/>
    </source>
</evidence>
<dbReference type="CDD" id="cd00818">
    <property type="entry name" value="IleRS_core"/>
    <property type="match status" value="1"/>
</dbReference>
<dbReference type="PANTHER" id="PTHR42765:SF1">
    <property type="entry name" value="ISOLEUCINE--TRNA LIGASE, MITOCHONDRIAL"/>
    <property type="match status" value="1"/>
</dbReference>
<evidence type="ECO:0000256" key="2">
    <source>
        <dbReference type="ARBA" id="ARBA00005594"/>
    </source>
</evidence>
<dbReference type="Proteomes" id="UP000002630">
    <property type="component" value="Linkage Group LG26"/>
</dbReference>
<sequence length="1060" mass="117227">MLQAFVRPSAGGVRAASSRAWRQESVRLQQLQRVARLPQPAAVVGDVRMMASGAGAGGGGGSKAAAKKQKPKKPESYYKKTVILPQTGFEQRANAVKREPELQAFWDEERIYERVLDDNTGEKYVLHDGPPYANGDLHIGHALNKILKDFINRYQMLRGRKVGYVPGWDCHGLPIELKVLQSMKSNERRGMTPVQLRKKAAEFARNTVSKQSASFRRYGVWGDFEKPYLTLQPEYEAAQIEVFGKMFTEGHIFRGRKPVNWSPSSRTALAEAELEYPAGHTSTSVYAAFEVKEATPALEKYMGSGGGLAVSVWTTTPWTLPANLAVAVSETIRYSVVEHASLGDRKLLVATDLVGAVSAKIGLEEGDTLKVVETFTGKDLIGTKYQHPLCDRVSEVVVGGDYITTETGTGLVHTAPGHGQEDYVTGQKYGLPLLSPVDDAGRFTVEAGDRFKGLNVLKEGNEEVLVALEEAGGLLAREAYQHKYPYDWRTKKPTIFRATDQWFASVDRFRDTALSAIEKVQWIPEVGQRRITTMVEGRNDWCISRQRSWGLPIPVFYNIESGEPMLTTESIEHIRAIVAEHGSDAWWEMEVADLLPPSLQGEADQWRRGTDTMDVWFDSGSSWAGVAKAREELDYPADLYLEGSDQHRGWFQSSLLTSVAANGHAPYKTVLTHGFVLDEKGYKMSKSLGNTLDPTEVIEGGNNKKQKPAYGADVLRLWVSSVDYSGDVCVGDQIIKQASESYRKLRNTLRYLTGSLFDFDPEKDSVPYEDLPSLDKYMLGMLSSVLEEVENAFDGYQFYKASQVLQRFATADLSNFYLDGAKDRLYISSSDDFRRRSCQTVLHTMLMSLSTAMAPILPHMAEDVWQTLPFKPEGGQRSIFQAGWATGRHAQHEAEKWGRLRTLRNDVNKALEQARGAKVLGSSLEGQVFIYCSDDGLKAELESLLGDETLKREPELSNGVDDLRFVLMVSKINLVSSTEAVDSACAEGMTVSAKDSESGCVVGVSRAPGNKCERCWYHCDSVGSHEDHPSLCSRCHGVVEGLGLAPPPAVETEPAAVSAA</sequence>
<evidence type="ECO:0000256" key="11">
    <source>
        <dbReference type="RuleBase" id="RU363035"/>
    </source>
</evidence>
<dbReference type="EC" id="6.1.1.5" evidence="3"/>
<dbReference type="InterPro" id="IPR014729">
    <property type="entry name" value="Rossmann-like_a/b/a_fold"/>
</dbReference>
<accession>D7G2J1</accession>
<evidence type="ECO:0000256" key="10">
    <source>
        <dbReference type="ARBA" id="ARBA00048359"/>
    </source>
</evidence>
<dbReference type="Gene3D" id="3.40.50.620">
    <property type="entry name" value="HUPs"/>
    <property type="match status" value="2"/>
</dbReference>
<evidence type="ECO:0000256" key="8">
    <source>
        <dbReference type="ARBA" id="ARBA00023146"/>
    </source>
</evidence>
<dbReference type="STRING" id="2880.D7G2J1"/>
<proteinExistence type="inferred from homology"/>
<dbReference type="OrthoDB" id="10264412at2759"/>
<dbReference type="EMBL" id="FN648684">
    <property type="protein sequence ID" value="CBJ33425.1"/>
    <property type="molecule type" value="Genomic_DNA"/>
</dbReference>
<dbReference type="GO" id="GO:0000049">
    <property type="term" value="F:tRNA binding"/>
    <property type="evidence" value="ECO:0007669"/>
    <property type="project" value="InterPro"/>
</dbReference>
<dbReference type="Pfam" id="PF08264">
    <property type="entry name" value="Anticodon_1"/>
    <property type="match status" value="1"/>
</dbReference>
<dbReference type="GO" id="GO:0004822">
    <property type="term" value="F:isoleucine-tRNA ligase activity"/>
    <property type="evidence" value="ECO:0007669"/>
    <property type="project" value="UniProtKB-EC"/>
</dbReference>
<comment type="catalytic activity">
    <reaction evidence="10">
        <text>tRNA(Ile) + L-isoleucine + ATP = L-isoleucyl-tRNA(Ile) + AMP + diphosphate</text>
        <dbReference type="Rhea" id="RHEA:11060"/>
        <dbReference type="Rhea" id="RHEA-COMP:9666"/>
        <dbReference type="Rhea" id="RHEA-COMP:9695"/>
        <dbReference type="ChEBI" id="CHEBI:30616"/>
        <dbReference type="ChEBI" id="CHEBI:33019"/>
        <dbReference type="ChEBI" id="CHEBI:58045"/>
        <dbReference type="ChEBI" id="CHEBI:78442"/>
        <dbReference type="ChEBI" id="CHEBI:78528"/>
        <dbReference type="ChEBI" id="CHEBI:456215"/>
        <dbReference type="EC" id="6.1.1.5"/>
    </reaction>
</comment>
<evidence type="ECO:0000256" key="7">
    <source>
        <dbReference type="ARBA" id="ARBA00022917"/>
    </source>
</evidence>
<dbReference type="GO" id="GO:0005524">
    <property type="term" value="F:ATP binding"/>
    <property type="evidence" value="ECO:0007669"/>
    <property type="project" value="UniProtKB-KW"/>
</dbReference>
<evidence type="ECO:0000259" key="14">
    <source>
        <dbReference type="Pfam" id="PF08264"/>
    </source>
</evidence>
<evidence type="ECO:0000256" key="3">
    <source>
        <dbReference type="ARBA" id="ARBA00013165"/>
    </source>
</evidence>
<evidence type="ECO:0000256" key="4">
    <source>
        <dbReference type="ARBA" id="ARBA00022598"/>
    </source>
</evidence>
<protein>
    <recommendedName>
        <fullName evidence="3">isoleucine--tRNA ligase</fullName>
        <ecNumber evidence="3">6.1.1.5</ecNumber>
    </recommendedName>
    <alternativeName>
        <fullName evidence="9">Isoleucyl-tRNA synthetase</fullName>
    </alternativeName>
</protein>
<dbReference type="InterPro" id="IPR002301">
    <property type="entry name" value="Ile-tRNA-ligase"/>
</dbReference>
<evidence type="ECO:0000256" key="12">
    <source>
        <dbReference type="SAM" id="MobiDB-lite"/>
    </source>
</evidence>
<dbReference type="PROSITE" id="PS00178">
    <property type="entry name" value="AA_TRNA_LIGASE_I"/>
    <property type="match status" value="1"/>
</dbReference>
<dbReference type="GO" id="GO:0006428">
    <property type="term" value="P:isoleucyl-tRNA aminoacylation"/>
    <property type="evidence" value="ECO:0007669"/>
    <property type="project" value="InterPro"/>
</dbReference>
<dbReference type="Gene3D" id="1.10.730.20">
    <property type="match status" value="1"/>
</dbReference>
<reference evidence="15 16" key="1">
    <citation type="journal article" date="2010" name="Nature">
        <title>The Ectocarpus genome and the independent evolution of multicellularity in brown algae.</title>
        <authorList>
            <person name="Cock J.M."/>
            <person name="Sterck L."/>
            <person name="Rouze P."/>
            <person name="Scornet D."/>
            <person name="Allen A.E."/>
            <person name="Amoutzias G."/>
            <person name="Anthouard V."/>
            <person name="Artiguenave F."/>
            <person name="Aury J.M."/>
            <person name="Badger J.H."/>
            <person name="Beszteri B."/>
            <person name="Billiau K."/>
            <person name="Bonnet E."/>
            <person name="Bothwell J.H."/>
            <person name="Bowler C."/>
            <person name="Boyen C."/>
            <person name="Brownlee C."/>
            <person name="Carrano C.J."/>
            <person name="Charrier B."/>
            <person name="Cho G.Y."/>
            <person name="Coelho S.M."/>
            <person name="Collen J."/>
            <person name="Corre E."/>
            <person name="Da Silva C."/>
            <person name="Delage L."/>
            <person name="Delaroque N."/>
            <person name="Dittami S.M."/>
            <person name="Doulbeau S."/>
            <person name="Elias M."/>
            <person name="Farnham G."/>
            <person name="Gachon C.M."/>
            <person name="Gschloessl B."/>
            <person name="Heesch S."/>
            <person name="Jabbari K."/>
            <person name="Jubin C."/>
            <person name="Kawai H."/>
            <person name="Kimura K."/>
            <person name="Kloareg B."/>
            <person name="Kupper F.C."/>
            <person name="Lang D."/>
            <person name="Le Bail A."/>
            <person name="Leblanc C."/>
            <person name="Lerouge P."/>
            <person name="Lohr M."/>
            <person name="Lopez P.J."/>
            <person name="Martens C."/>
            <person name="Maumus F."/>
            <person name="Michel G."/>
            <person name="Miranda-Saavedra D."/>
            <person name="Morales J."/>
            <person name="Moreau H."/>
            <person name="Motomura T."/>
            <person name="Nagasato C."/>
            <person name="Napoli C.A."/>
            <person name="Nelson D.R."/>
            <person name="Nyvall-Collen P."/>
            <person name="Peters A.F."/>
            <person name="Pommier C."/>
            <person name="Potin P."/>
            <person name="Poulain J."/>
            <person name="Quesneville H."/>
            <person name="Read B."/>
            <person name="Rensing S.A."/>
            <person name="Ritter A."/>
            <person name="Rousvoal S."/>
            <person name="Samanta M."/>
            <person name="Samson G."/>
            <person name="Schroeder D.C."/>
            <person name="Segurens B."/>
            <person name="Strittmatter M."/>
            <person name="Tonon T."/>
            <person name="Tregear J.W."/>
            <person name="Valentin K."/>
            <person name="von Dassow P."/>
            <person name="Yamagishi T."/>
            <person name="Van de Peer Y."/>
            <person name="Wincker P."/>
        </authorList>
    </citation>
    <scope>NUCLEOTIDE SEQUENCE [LARGE SCALE GENOMIC DNA]</scope>
    <source>
        <strain evidence="16">Ec32 / CCAP1310/4</strain>
    </source>
</reference>
<dbReference type="GO" id="GO:0002161">
    <property type="term" value="F:aminoacyl-tRNA deacylase activity"/>
    <property type="evidence" value="ECO:0007669"/>
    <property type="project" value="InterPro"/>
</dbReference>
<dbReference type="PANTHER" id="PTHR42765">
    <property type="entry name" value="SOLEUCYL-TRNA SYNTHETASE"/>
    <property type="match status" value="1"/>
</dbReference>
<evidence type="ECO:0000256" key="9">
    <source>
        <dbReference type="ARBA" id="ARBA00032665"/>
    </source>
</evidence>
<dbReference type="InterPro" id="IPR009080">
    <property type="entry name" value="tRNAsynth_Ia_anticodon-bd"/>
</dbReference>
<evidence type="ECO:0000259" key="13">
    <source>
        <dbReference type="Pfam" id="PF00133"/>
    </source>
</evidence>
<keyword evidence="7 11" id="KW-0648">Protein biosynthesis</keyword>
<evidence type="ECO:0000313" key="15">
    <source>
        <dbReference type="EMBL" id="CBJ33425.1"/>
    </source>
</evidence>
<dbReference type="PRINTS" id="PR00984">
    <property type="entry name" value="TRNASYNTHILE"/>
</dbReference>
<dbReference type="Pfam" id="PF00133">
    <property type="entry name" value="tRNA-synt_1"/>
    <property type="match status" value="1"/>
</dbReference>
<gene>
    <name evidence="15" type="primary">ILERS</name>
    <name evidence="15" type="ORF">Esi_0479_0014</name>
</gene>
<dbReference type="InterPro" id="IPR033708">
    <property type="entry name" value="Anticodon_Ile_BEm"/>
</dbReference>
<organism evidence="15 16">
    <name type="scientific">Ectocarpus siliculosus</name>
    <name type="common">Brown alga</name>
    <name type="synonym">Conferva siliculosa</name>
    <dbReference type="NCBI Taxonomy" id="2880"/>
    <lineage>
        <taxon>Eukaryota</taxon>
        <taxon>Sar</taxon>
        <taxon>Stramenopiles</taxon>
        <taxon>Ochrophyta</taxon>
        <taxon>PX clade</taxon>
        <taxon>Phaeophyceae</taxon>
        <taxon>Ectocarpales</taxon>
        <taxon>Ectocarpaceae</taxon>
        <taxon>Ectocarpus</taxon>
    </lineage>
</organism>
<dbReference type="EMBL" id="FN649751">
    <property type="protein sequence ID" value="CBJ33425.1"/>
    <property type="molecule type" value="Genomic_DNA"/>
</dbReference>
<dbReference type="NCBIfam" id="TIGR00392">
    <property type="entry name" value="ileS"/>
    <property type="match status" value="1"/>
</dbReference>
<dbReference type="InterPro" id="IPR001412">
    <property type="entry name" value="aa-tRNA-synth_I_CS"/>
</dbReference>